<accession>A0A448YTN2</accession>
<sequence length="67" mass="7764">MSFYHTVFNTVFKRNSVFLTTIFAGAFVFQAVFDEGVNKWWEARNKGKLWKDVKLTIPGAGEEEDDE</sequence>
<evidence type="ECO:0000256" key="2">
    <source>
        <dbReference type="ARBA" id="ARBA00007856"/>
    </source>
</evidence>
<comment type="subunit">
    <text evidence="12">Component of the ubiquinol-cytochrome c oxidoreductase (cytochrome b-c1 complex, complex III, CIII), a multisubunit enzyme composed of 3 respiratory subunits cytochrome b, cytochrome c1 and Rieske protein, 2 core protein subunits, and additional low-molecular weight protein subunits.</text>
</comment>
<dbReference type="InterPro" id="IPR036656">
    <property type="entry name" value="QCR9_sf"/>
</dbReference>
<evidence type="ECO:0000256" key="3">
    <source>
        <dbReference type="ARBA" id="ARBA00022448"/>
    </source>
</evidence>
<evidence type="ECO:0000313" key="14">
    <source>
        <dbReference type="Proteomes" id="UP000290900"/>
    </source>
</evidence>
<evidence type="ECO:0000313" key="13">
    <source>
        <dbReference type="EMBL" id="VEU24245.1"/>
    </source>
</evidence>
<dbReference type="Proteomes" id="UP000290900">
    <property type="component" value="Unassembled WGS sequence"/>
</dbReference>
<name>A0A448YTN2_BRENA</name>
<evidence type="ECO:0000256" key="5">
    <source>
        <dbReference type="ARBA" id="ARBA00022692"/>
    </source>
</evidence>
<keyword evidence="14" id="KW-1185">Reference proteome</keyword>
<dbReference type="FunCoup" id="A0A448YTN2">
    <property type="interactions" value="335"/>
</dbReference>
<evidence type="ECO:0000256" key="7">
    <source>
        <dbReference type="ARBA" id="ARBA00022982"/>
    </source>
</evidence>
<evidence type="ECO:0000256" key="11">
    <source>
        <dbReference type="ARBA" id="ARBA00044247"/>
    </source>
</evidence>
<keyword evidence="7 12" id="KW-0249">Electron transport</keyword>
<proteinExistence type="inferred from homology"/>
<keyword evidence="9 12" id="KW-0496">Mitochondrion</keyword>
<dbReference type="AlphaFoldDB" id="A0A448YTN2"/>
<dbReference type="Pfam" id="PF05365">
    <property type="entry name" value="UCR_UQCRX_QCR9"/>
    <property type="match status" value="1"/>
</dbReference>
<dbReference type="InterPro" id="IPR008027">
    <property type="entry name" value="QCR9"/>
</dbReference>
<evidence type="ECO:0000256" key="12">
    <source>
        <dbReference type="RuleBase" id="RU368056"/>
    </source>
</evidence>
<protein>
    <recommendedName>
        <fullName evidence="11 12">Complex III subunit 9</fullName>
    </recommendedName>
</protein>
<comment type="similarity">
    <text evidence="2 12">Belongs to the UQCR10/QCR9 family.</text>
</comment>
<reference evidence="13 14" key="1">
    <citation type="submission" date="2018-12" db="EMBL/GenBank/DDBJ databases">
        <authorList>
            <person name="Tiukova I."/>
            <person name="Dainat J."/>
        </authorList>
    </citation>
    <scope>NUCLEOTIDE SEQUENCE [LARGE SCALE GENOMIC DNA]</scope>
</reference>
<dbReference type="PANTHER" id="PTHR12980:SF0">
    <property type="entry name" value="CYTOCHROME B-C1 COMPLEX SUBUNIT 9"/>
    <property type="match status" value="1"/>
</dbReference>
<dbReference type="SUPFAM" id="SSF81514">
    <property type="entry name" value="Subunit X (non-heme 7 kDa protein) of cytochrome bc1 complex (Ubiquinol-cytochrome c reductase)"/>
    <property type="match status" value="1"/>
</dbReference>
<dbReference type="InParanoid" id="A0A448YTN2"/>
<keyword evidence="3 12" id="KW-0813">Transport</keyword>
<gene>
    <name evidence="13" type="ORF">BRENAR_LOCUS4973</name>
</gene>
<dbReference type="FunFam" id="1.20.5.260:FF:000001">
    <property type="entry name" value="Cytochrome b-c1 complex subunit 9"/>
    <property type="match status" value="1"/>
</dbReference>
<keyword evidence="8 12" id="KW-1133">Transmembrane helix</keyword>
<comment type="function">
    <text evidence="12">Component of the ubiquinol-cytochrome c oxidoreductase, a multisubunit transmembrane complex that is part of the mitochondrial electron transport chain which drives oxidative phosphorylation. The complex plays an important role in the uptake of multiple carbon sources present in different host niches.</text>
</comment>
<evidence type="ECO:0000256" key="1">
    <source>
        <dbReference type="ARBA" id="ARBA00004434"/>
    </source>
</evidence>
<dbReference type="EMBL" id="CAACVR010000075">
    <property type="protein sequence ID" value="VEU24245.1"/>
    <property type="molecule type" value="Genomic_DNA"/>
</dbReference>
<dbReference type="STRING" id="13370.A0A448YTN2"/>
<evidence type="ECO:0000256" key="6">
    <source>
        <dbReference type="ARBA" id="ARBA00022792"/>
    </source>
</evidence>
<evidence type="ECO:0000256" key="9">
    <source>
        <dbReference type="ARBA" id="ARBA00023128"/>
    </source>
</evidence>
<dbReference type="Gene3D" id="1.20.5.260">
    <property type="entry name" value="Cytochrome b-c1 complex subunit 9"/>
    <property type="match status" value="1"/>
</dbReference>
<keyword evidence="4 12" id="KW-0679">Respiratory chain</keyword>
<evidence type="ECO:0000256" key="10">
    <source>
        <dbReference type="ARBA" id="ARBA00023136"/>
    </source>
</evidence>
<dbReference type="OrthoDB" id="44067at2759"/>
<feature type="transmembrane region" description="Helical" evidence="12">
    <location>
        <begin position="12"/>
        <end position="33"/>
    </location>
</feature>
<evidence type="ECO:0000256" key="4">
    <source>
        <dbReference type="ARBA" id="ARBA00022660"/>
    </source>
</evidence>
<dbReference type="GO" id="GO:0006122">
    <property type="term" value="P:mitochondrial electron transport, ubiquinol to cytochrome c"/>
    <property type="evidence" value="ECO:0007669"/>
    <property type="project" value="UniProtKB-UniRule"/>
</dbReference>
<evidence type="ECO:0000256" key="8">
    <source>
        <dbReference type="ARBA" id="ARBA00022989"/>
    </source>
</evidence>
<dbReference type="GO" id="GO:0045275">
    <property type="term" value="C:respiratory chain complex III"/>
    <property type="evidence" value="ECO:0007669"/>
    <property type="project" value="UniProtKB-UniRule"/>
</dbReference>
<organism evidence="13 14">
    <name type="scientific">Brettanomyces naardenensis</name>
    <name type="common">Yeast</name>
    <dbReference type="NCBI Taxonomy" id="13370"/>
    <lineage>
        <taxon>Eukaryota</taxon>
        <taxon>Fungi</taxon>
        <taxon>Dikarya</taxon>
        <taxon>Ascomycota</taxon>
        <taxon>Saccharomycotina</taxon>
        <taxon>Pichiomycetes</taxon>
        <taxon>Pichiales</taxon>
        <taxon>Pichiaceae</taxon>
        <taxon>Brettanomyces</taxon>
    </lineage>
</organism>
<keyword evidence="6 12" id="KW-0999">Mitochondrion inner membrane</keyword>
<keyword evidence="10 12" id="KW-0472">Membrane</keyword>
<keyword evidence="5 12" id="KW-0812">Transmembrane</keyword>
<dbReference type="PANTHER" id="PTHR12980">
    <property type="entry name" value="UBIQUINOL-CYTOCHROME C REDUCTASE COMPLEX, SUBUNIT X"/>
    <property type="match status" value="1"/>
</dbReference>
<comment type="subcellular location">
    <subcellularLocation>
        <location evidence="1 12">Mitochondrion inner membrane</location>
        <topology evidence="1 12">Single-pass membrane protein</topology>
    </subcellularLocation>
</comment>
<dbReference type="GO" id="GO:0005743">
    <property type="term" value="C:mitochondrial inner membrane"/>
    <property type="evidence" value="ECO:0007669"/>
    <property type="project" value="UniProtKB-SubCell"/>
</dbReference>